<sequence>MMKTANISLVLTKSDGTLGQKAMLGDQNEGISLLIQVDGLRGSLQKRSPFVRLWETAFQYATKKHIKFQFLLPGSVSRQGGDCPFGRALVEVYAYLQHQLLLLEKYIQLDSKGSLVEHHNPGTGYSSAFISLPLSIKCESITSAFSSTLGELVGVTDVQTKEVKKSTPANSMVKVGDVLAESVWLVF</sequence>
<dbReference type="Proteomes" id="UP000825729">
    <property type="component" value="Unassembled WGS sequence"/>
</dbReference>
<reference evidence="1 2" key="1">
    <citation type="submission" date="2021-07" db="EMBL/GenBank/DDBJ databases">
        <title>The Aristolochia fimbriata genome: insights into angiosperm evolution, floral development and chemical biosynthesis.</title>
        <authorList>
            <person name="Jiao Y."/>
        </authorList>
    </citation>
    <scope>NUCLEOTIDE SEQUENCE [LARGE SCALE GENOMIC DNA]</scope>
    <source>
        <strain evidence="1">IBCAS-2021</strain>
        <tissue evidence="1">Leaf</tissue>
    </source>
</reference>
<protein>
    <submittedName>
        <fullName evidence="1">Uncharacterized protein</fullName>
    </submittedName>
</protein>
<comment type="caution">
    <text evidence="1">The sequence shown here is derived from an EMBL/GenBank/DDBJ whole genome shotgun (WGS) entry which is preliminary data.</text>
</comment>
<name>A0AAV7ETK6_ARIFI</name>
<accession>A0AAV7ETK6</accession>
<organism evidence="1 2">
    <name type="scientific">Aristolochia fimbriata</name>
    <name type="common">White veined hardy Dutchman's pipe vine</name>
    <dbReference type="NCBI Taxonomy" id="158543"/>
    <lineage>
        <taxon>Eukaryota</taxon>
        <taxon>Viridiplantae</taxon>
        <taxon>Streptophyta</taxon>
        <taxon>Embryophyta</taxon>
        <taxon>Tracheophyta</taxon>
        <taxon>Spermatophyta</taxon>
        <taxon>Magnoliopsida</taxon>
        <taxon>Magnoliidae</taxon>
        <taxon>Piperales</taxon>
        <taxon>Aristolochiaceae</taxon>
        <taxon>Aristolochia</taxon>
    </lineage>
</organism>
<gene>
    <name evidence="1" type="ORF">H6P81_010937</name>
</gene>
<dbReference type="AlphaFoldDB" id="A0AAV7ETK6"/>
<evidence type="ECO:0000313" key="2">
    <source>
        <dbReference type="Proteomes" id="UP000825729"/>
    </source>
</evidence>
<dbReference type="EMBL" id="JAINDJ010000004">
    <property type="protein sequence ID" value="KAG9450972.1"/>
    <property type="molecule type" value="Genomic_DNA"/>
</dbReference>
<evidence type="ECO:0000313" key="1">
    <source>
        <dbReference type="EMBL" id="KAG9450972.1"/>
    </source>
</evidence>
<proteinExistence type="predicted"/>
<keyword evidence="2" id="KW-1185">Reference proteome</keyword>